<comment type="caution">
    <text evidence="2">The sequence shown here is derived from an EMBL/GenBank/DDBJ whole genome shotgun (WGS) entry which is preliminary data.</text>
</comment>
<protein>
    <submittedName>
        <fullName evidence="2">Uncharacterized protein</fullName>
    </submittedName>
</protein>
<gene>
    <name evidence="2" type="ORF">F5X68DRAFT_235652</name>
</gene>
<proteinExistence type="predicted"/>
<dbReference type="EMBL" id="JAGSXJ010000026">
    <property type="protein sequence ID" value="KAH6674000.1"/>
    <property type="molecule type" value="Genomic_DNA"/>
</dbReference>
<name>A0A9P8V4H5_9PEZI</name>
<dbReference type="OrthoDB" id="10577709at2759"/>
<accession>A0A9P8V4H5</accession>
<sequence length="469" mass="52713">MSDSRPETLYEAFNKPNIPFPELPGPWRQLMARLPSLWIDRMVEVPMLAKVRGLPMELMREFAQRRLRPWEFLNQFCSRIGQFGREASRTDTKTGYASVDETTRSDNETAVVHHYNPHVGQPVSKEVHNLAKLAKTQAGTASQGSTPTESVFPPTLFENIRTRPETGMKMNFEGIAELNHWVNVVKQINMAAEQHAVAVAITRSGDSETATPKPPVVADPSEWKGRADNEMGYIKLSSTSLSPLDSNRKRKARDVPEDALDGYIPAIEVEHKGKGRLDLALFQEAYGSEANKIRTDPRRHLRDRTGDVFYEDLGSDYGEEDNTHTPVKPAVSRVVGQIGAYCLINNTRYGIIFDSHVLVLVIFNQLHDKHDWKGKFRLPLGEDMSLGIFDLTKSPRDVVLTSVLGFVMLGLVETLQRNGEDCSLERLQRLANAYLDENPHLKDVLVNQVVEEAQKAAEVVTETATIKDK</sequence>
<dbReference type="Proteomes" id="UP000770015">
    <property type="component" value="Unassembled WGS sequence"/>
</dbReference>
<evidence type="ECO:0000313" key="2">
    <source>
        <dbReference type="EMBL" id="KAH6674000.1"/>
    </source>
</evidence>
<organism evidence="2 3">
    <name type="scientific">Plectosphaerella plurivora</name>
    <dbReference type="NCBI Taxonomy" id="936078"/>
    <lineage>
        <taxon>Eukaryota</taxon>
        <taxon>Fungi</taxon>
        <taxon>Dikarya</taxon>
        <taxon>Ascomycota</taxon>
        <taxon>Pezizomycotina</taxon>
        <taxon>Sordariomycetes</taxon>
        <taxon>Hypocreomycetidae</taxon>
        <taxon>Glomerellales</taxon>
        <taxon>Plectosphaerellaceae</taxon>
        <taxon>Plectosphaerella</taxon>
    </lineage>
</organism>
<reference evidence="2" key="1">
    <citation type="journal article" date="2021" name="Nat. Commun.">
        <title>Genetic determinants of endophytism in the Arabidopsis root mycobiome.</title>
        <authorList>
            <person name="Mesny F."/>
            <person name="Miyauchi S."/>
            <person name="Thiergart T."/>
            <person name="Pickel B."/>
            <person name="Atanasova L."/>
            <person name="Karlsson M."/>
            <person name="Huettel B."/>
            <person name="Barry K.W."/>
            <person name="Haridas S."/>
            <person name="Chen C."/>
            <person name="Bauer D."/>
            <person name="Andreopoulos W."/>
            <person name="Pangilinan J."/>
            <person name="LaButti K."/>
            <person name="Riley R."/>
            <person name="Lipzen A."/>
            <person name="Clum A."/>
            <person name="Drula E."/>
            <person name="Henrissat B."/>
            <person name="Kohler A."/>
            <person name="Grigoriev I.V."/>
            <person name="Martin F.M."/>
            <person name="Hacquard S."/>
        </authorList>
    </citation>
    <scope>NUCLEOTIDE SEQUENCE</scope>
    <source>
        <strain evidence="2">MPI-SDFR-AT-0117</strain>
    </source>
</reference>
<evidence type="ECO:0000256" key="1">
    <source>
        <dbReference type="SAM" id="MobiDB-lite"/>
    </source>
</evidence>
<keyword evidence="3" id="KW-1185">Reference proteome</keyword>
<evidence type="ECO:0000313" key="3">
    <source>
        <dbReference type="Proteomes" id="UP000770015"/>
    </source>
</evidence>
<dbReference type="AlphaFoldDB" id="A0A9P8V4H5"/>
<feature type="region of interest" description="Disordered" evidence="1">
    <location>
        <begin position="203"/>
        <end position="224"/>
    </location>
</feature>